<name>A0A6A5FT36_CAERE</name>
<dbReference type="GO" id="GO:0009267">
    <property type="term" value="P:cellular response to starvation"/>
    <property type="evidence" value="ECO:0007669"/>
    <property type="project" value="TreeGrafter"/>
</dbReference>
<sequence>MSLKGGNSETETLYVPPFVGDPDFSNCRHSEELMGNISCCIFAPARRRTPEDIARCLSVKSLTDTTTSVAMDSNEIITFAEPKIFEVPRFKNSRVLILGRVRAGKSSFRNTMFHGYGVDHVKRICSNADQKVQSHYCHQGRLVDVQDYGGLQNLAVNSYRNVAGMIYVFDAGVKNYDEDLEKYARAFNNLLLKSPDAKVFVVLHKTDLLKPGEVETVFWALKSKILKIHEGICGNIIEINLRMTYFQTTCLDSIGIQLAWNTILQKCFPCPRDVKDAVLERGRGLRADQVLLFDTRYLVLMRMDKLTDYAPFQNEREVYETLSTSYHDTYQNRKRYLKVTDQTSRNFLVVSLFVCPTIEDKKIKKKKE</sequence>
<evidence type="ECO:0000313" key="6">
    <source>
        <dbReference type="EMBL" id="KAF1745722.1"/>
    </source>
</evidence>
<dbReference type="InterPro" id="IPR006762">
    <property type="entry name" value="Gtr1_RagA"/>
</dbReference>
<reference evidence="6 7" key="1">
    <citation type="submission" date="2019-12" db="EMBL/GenBank/DDBJ databases">
        <title>Chromosome-level assembly of the Caenorhabditis remanei genome.</title>
        <authorList>
            <person name="Teterina A.A."/>
            <person name="Willis J.H."/>
            <person name="Phillips P.C."/>
        </authorList>
    </citation>
    <scope>NUCLEOTIDE SEQUENCE [LARGE SCALE GENOMIC DNA]</scope>
    <source>
        <strain evidence="6 7">PX506</strain>
        <tissue evidence="6">Whole organism</tissue>
    </source>
</reference>
<accession>A0A6A5FT36</accession>
<evidence type="ECO:0000256" key="4">
    <source>
        <dbReference type="ARBA" id="ARBA00049117"/>
    </source>
</evidence>
<dbReference type="SUPFAM" id="SSF52540">
    <property type="entry name" value="P-loop containing nucleoside triphosphate hydrolases"/>
    <property type="match status" value="1"/>
</dbReference>
<proteinExistence type="inferred from homology"/>
<dbReference type="PANTHER" id="PTHR11259">
    <property type="entry name" value="RAS-RELATED GTP BINDING RAG/GTR YEAST"/>
    <property type="match status" value="1"/>
</dbReference>
<dbReference type="GeneID" id="9809669"/>
<dbReference type="InterPro" id="IPR027417">
    <property type="entry name" value="P-loop_NTPase"/>
</dbReference>
<dbReference type="KEGG" id="crq:GCK72_022169"/>
<evidence type="ECO:0000256" key="2">
    <source>
        <dbReference type="ARBA" id="ARBA00022741"/>
    </source>
</evidence>
<dbReference type="EMBL" id="WUAV01000006">
    <property type="protein sequence ID" value="KAF1745722.1"/>
    <property type="molecule type" value="Genomic_DNA"/>
</dbReference>
<dbReference type="GO" id="GO:0005634">
    <property type="term" value="C:nucleus"/>
    <property type="evidence" value="ECO:0007669"/>
    <property type="project" value="TreeGrafter"/>
</dbReference>
<dbReference type="RefSeq" id="XP_003106955.2">
    <property type="nucleotide sequence ID" value="XM_003106907.2"/>
</dbReference>
<keyword evidence="3 5" id="KW-0342">GTP-binding</keyword>
<evidence type="ECO:0000256" key="5">
    <source>
        <dbReference type="RuleBase" id="RU367014"/>
    </source>
</evidence>
<dbReference type="GO" id="GO:1904263">
    <property type="term" value="P:positive regulation of TORC1 signaling"/>
    <property type="evidence" value="ECO:0007669"/>
    <property type="project" value="TreeGrafter"/>
</dbReference>
<protein>
    <recommendedName>
        <fullName evidence="8">GTP-binding protein</fullName>
    </recommendedName>
</protein>
<dbReference type="CTD" id="9809669"/>
<evidence type="ECO:0000256" key="3">
    <source>
        <dbReference type="ARBA" id="ARBA00023134"/>
    </source>
</evidence>
<keyword evidence="2 5" id="KW-0547">Nucleotide-binding</keyword>
<organism evidence="6 7">
    <name type="scientific">Caenorhabditis remanei</name>
    <name type="common">Caenorhabditis vulgaris</name>
    <dbReference type="NCBI Taxonomy" id="31234"/>
    <lineage>
        <taxon>Eukaryota</taxon>
        <taxon>Metazoa</taxon>
        <taxon>Ecdysozoa</taxon>
        <taxon>Nematoda</taxon>
        <taxon>Chromadorea</taxon>
        <taxon>Rhabditida</taxon>
        <taxon>Rhabditina</taxon>
        <taxon>Rhabditomorpha</taxon>
        <taxon>Rhabditoidea</taxon>
        <taxon>Rhabditidae</taxon>
        <taxon>Peloderinae</taxon>
        <taxon>Caenorhabditis</taxon>
    </lineage>
</organism>
<comment type="caution">
    <text evidence="6">The sequence shown here is derived from an EMBL/GenBank/DDBJ whole genome shotgun (WGS) entry which is preliminary data.</text>
</comment>
<evidence type="ECO:0008006" key="8">
    <source>
        <dbReference type="Google" id="ProtNLM"/>
    </source>
</evidence>
<dbReference type="GO" id="GO:0005525">
    <property type="term" value="F:GTP binding"/>
    <property type="evidence" value="ECO:0007669"/>
    <property type="project" value="UniProtKB-UniRule"/>
</dbReference>
<evidence type="ECO:0000256" key="1">
    <source>
        <dbReference type="ARBA" id="ARBA00007756"/>
    </source>
</evidence>
<dbReference type="GO" id="GO:0005764">
    <property type="term" value="C:lysosome"/>
    <property type="evidence" value="ECO:0007669"/>
    <property type="project" value="TreeGrafter"/>
</dbReference>
<dbReference type="GO" id="GO:0003924">
    <property type="term" value="F:GTPase activity"/>
    <property type="evidence" value="ECO:0007669"/>
    <property type="project" value="TreeGrafter"/>
</dbReference>
<comment type="similarity">
    <text evidence="1 5">Belongs to the GTR/RAG GTP-binding protein family.</text>
</comment>
<dbReference type="GO" id="GO:0010507">
    <property type="term" value="P:negative regulation of autophagy"/>
    <property type="evidence" value="ECO:0007669"/>
    <property type="project" value="TreeGrafter"/>
</dbReference>
<dbReference type="Pfam" id="PF04670">
    <property type="entry name" value="Gtr1_RagA"/>
    <property type="match status" value="1"/>
</dbReference>
<gene>
    <name evidence="6" type="ORF">GCK72_022169</name>
</gene>
<dbReference type="AlphaFoldDB" id="A0A6A5FT36"/>
<dbReference type="Proteomes" id="UP000483820">
    <property type="component" value="Chromosome X"/>
</dbReference>
<comment type="catalytic activity">
    <reaction evidence="4">
        <text>GTP + H2O = GDP + phosphate + H(+)</text>
        <dbReference type="Rhea" id="RHEA:19669"/>
        <dbReference type="ChEBI" id="CHEBI:15377"/>
        <dbReference type="ChEBI" id="CHEBI:15378"/>
        <dbReference type="ChEBI" id="CHEBI:37565"/>
        <dbReference type="ChEBI" id="CHEBI:43474"/>
        <dbReference type="ChEBI" id="CHEBI:58189"/>
    </reaction>
    <physiologicalReaction direction="left-to-right" evidence="4">
        <dbReference type="Rhea" id="RHEA:19670"/>
    </physiologicalReaction>
</comment>
<dbReference type="GO" id="GO:1990131">
    <property type="term" value="C:Gtr1-Gtr2 GTPase complex"/>
    <property type="evidence" value="ECO:0007669"/>
    <property type="project" value="TreeGrafter"/>
</dbReference>
<dbReference type="Gene3D" id="3.40.50.300">
    <property type="entry name" value="P-loop containing nucleotide triphosphate hydrolases"/>
    <property type="match status" value="1"/>
</dbReference>
<evidence type="ECO:0000313" key="7">
    <source>
        <dbReference type="Proteomes" id="UP000483820"/>
    </source>
</evidence>